<dbReference type="InterPro" id="IPR000089">
    <property type="entry name" value="Biotin_lipoyl"/>
</dbReference>
<dbReference type="Pfam" id="PF00364">
    <property type="entry name" value="Biotin_lipoyl"/>
    <property type="match status" value="1"/>
</dbReference>
<evidence type="ECO:0000256" key="2">
    <source>
        <dbReference type="ARBA" id="ARBA00022823"/>
    </source>
</evidence>
<dbReference type="SUPFAM" id="SSF51230">
    <property type="entry name" value="Single hybrid motif"/>
    <property type="match status" value="1"/>
</dbReference>
<dbReference type="OrthoDB" id="6293210at2"/>
<dbReference type="AlphaFoldDB" id="A0A4U1B7G9"/>
<sequence>MIMNSEILIPKLPSTCLDARISQIYINEGQEVSSGDVLFDVETDKVVLEVPTCEDGIIEKCNISLGEHVTSEQIAMLLRKRRPTDSPVAAKELPEVEYIQEKQDIDTIDRVVLEEVVGNSLFNKRGLICGVFGLVLGLVLGALGTAILIA</sequence>
<evidence type="ECO:0000313" key="5">
    <source>
        <dbReference type="EMBL" id="TKB45851.1"/>
    </source>
</evidence>
<proteinExistence type="predicted"/>
<gene>
    <name evidence="5" type="ORF">E8M12_06285</name>
</gene>
<organism evidence="5 6">
    <name type="scientific">Thalassotalea mangrovi</name>
    <dbReference type="NCBI Taxonomy" id="2572245"/>
    <lineage>
        <taxon>Bacteria</taxon>
        <taxon>Pseudomonadati</taxon>
        <taxon>Pseudomonadota</taxon>
        <taxon>Gammaproteobacteria</taxon>
        <taxon>Alteromonadales</taxon>
        <taxon>Colwelliaceae</taxon>
        <taxon>Thalassotalea</taxon>
    </lineage>
</organism>
<evidence type="ECO:0000256" key="3">
    <source>
        <dbReference type="SAM" id="Phobius"/>
    </source>
</evidence>
<dbReference type="EMBL" id="SWDB01000011">
    <property type="protein sequence ID" value="TKB45851.1"/>
    <property type="molecule type" value="Genomic_DNA"/>
</dbReference>
<dbReference type="CDD" id="cd06849">
    <property type="entry name" value="lipoyl_domain"/>
    <property type="match status" value="1"/>
</dbReference>
<reference evidence="5 6" key="1">
    <citation type="submission" date="2019-04" db="EMBL/GenBank/DDBJ databases">
        <title>Thalassotalea guangxiensis sp. nov., isolated from sediment of the coastal wetland.</title>
        <authorList>
            <person name="Zheng S."/>
            <person name="Zhang D."/>
        </authorList>
    </citation>
    <scope>NUCLEOTIDE SEQUENCE [LARGE SCALE GENOMIC DNA]</scope>
    <source>
        <strain evidence="5 6">ZS-4</strain>
    </source>
</reference>
<evidence type="ECO:0000313" key="6">
    <source>
        <dbReference type="Proteomes" id="UP000307999"/>
    </source>
</evidence>
<dbReference type="InterPro" id="IPR011053">
    <property type="entry name" value="Single_hybrid_motif"/>
</dbReference>
<dbReference type="Proteomes" id="UP000307999">
    <property type="component" value="Unassembled WGS sequence"/>
</dbReference>
<dbReference type="Gene3D" id="2.40.50.100">
    <property type="match status" value="1"/>
</dbReference>
<keyword evidence="6" id="KW-1185">Reference proteome</keyword>
<name>A0A4U1B7G9_9GAMM</name>
<keyword evidence="2" id="KW-0450">Lipoyl</keyword>
<evidence type="ECO:0000259" key="4">
    <source>
        <dbReference type="Pfam" id="PF00364"/>
    </source>
</evidence>
<evidence type="ECO:0000256" key="1">
    <source>
        <dbReference type="ARBA" id="ARBA00001938"/>
    </source>
</evidence>
<dbReference type="PROSITE" id="PS00189">
    <property type="entry name" value="LIPOYL"/>
    <property type="match status" value="1"/>
</dbReference>
<keyword evidence="3" id="KW-0812">Transmembrane</keyword>
<comment type="caution">
    <text evidence="5">The sequence shown here is derived from an EMBL/GenBank/DDBJ whole genome shotgun (WGS) entry which is preliminary data.</text>
</comment>
<dbReference type="InterPro" id="IPR003016">
    <property type="entry name" value="2-oxoA_DH_lipoyl-BS"/>
</dbReference>
<protein>
    <submittedName>
        <fullName evidence="5">Biotin/lipoyl-binding protein</fullName>
    </submittedName>
</protein>
<accession>A0A4U1B7G9</accession>
<keyword evidence="3" id="KW-0472">Membrane</keyword>
<comment type="cofactor">
    <cofactor evidence="1">
        <name>(R)-lipoate</name>
        <dbReference type="ChEBI" id="CHEBI:83088"/>
    </cofactor>
</comment>
<feature type="domain" description="Lipoyl-binding" evidence="4">
    <location>
        <begin position="16"/>
        <end position="74"/>
    </location>
</feature>
<keyword evidence="3" id="KW-1133">Transmembrane helix</keyword>
<feature type="transmembrane region" description="Helical" evidence="3">
    <location>
        <begin position="127"/>
        <end position="149"/>
    </location>
</feature>